<proteinExistence type="predicted"/>
<gene>
    <name evidence="1" type="ORF">DILT_LOCUS7747</name>
</gene>
<dbReference type="EMBL" id="UYRU01052544">
    <property type="protein sequence ID" value="VDN11916.1"/>
    <property type="molecule type" value="Genomic_DNA"/>
</dbReference>
<evidence type="ECO:0000313" key="1">
    <source>
        <dbReference type="EMBL" id="VDN11916.1"/>
    </source>
</evidence>
<reference evidence="1 2" key="1">
    <citation type="submission" date="2018-11" db="EMBL/GenBank/DDBJ databases">
        <authorList>
            <consortium name="Pathogen Informatics"/>
        </authorList>
    </citation>
    <scope>NUCLEOTIDE SEQUENCE [LARGE SCALE GENOMIC DNA]</scope>
</reference>
<accession>A0A3P7P1V4</accession>
<evidence type="ECO:0000313" key="2">
    <source>
        <dbReference type="Proteomes" id="UP000281553"/>
    </source>
</evidence>
<dbReference type="OrthoDB" id="6274432at2759"/>
<name>A0A3P7P1V4_DIBLA</name>
<keyword evidence="2" id="KW-1185">Reference proteome</keyword>
<dbReference type="AlphaFoldDB" id="A0A3P7P1V4"/>
<protein>
    <submittedName>
        <fullName evidence="1">Uncharacterized protein</fullName>
    </submittedName>
</protein>
<sequence>MILKKKEVRAPDQIVYYSELLQVAAHTLETGHDFNFEATRIIAHDGSKTERELTEAWATDDNSVNRCIELAPAYTALRKNTRTADTAD</sequence>
<dbReference type="Proteomes" id="UP000281553">
    <property type="component" value="Unassembled WGS sequence"/>
</dbReference>
<organism evidence="1 2">
    <name type="scientific">Dibothriocephalus latus</name>
    <name type="common">Fish tapeworm</name>
    <name type="synonym">Diphyllobothrium latum</name>
    <dbReference type="NCBI Taxonomy" id="60516"/>
    <lineage>
        <taxon>Eukaryota</taxon>
        <taxon>Metazoa</taxon>
        <taxon>Spiralia</taxon>
        <taxon>Lophotrochozoa</taxon>
        <taxon>Platyhelminthes</taxon>
        <taxon>Cestoda</taxon>
        <taxon>Eucestoda</taxon>
        <taxon>Diphyllobothriidea</taxon>
        <taxon>Diphyllobothriidae</taxon>
        <taxon>Dibothriocephalus</taxon>
    </lineage>
</organism>